<evidence type="ECO:0000313" key="4">
    <source>
        <dbReference type="Proteomes" id="UP000717585"/>
    </source>
</evidence>
<proteinExistence type="predicted"/>
<reference evidence="3" key="1">
    <citation type="submission" date="2021-05" db="EMBL/GenBank/DDBJ databases">
        <title>A free-living protist that lacks canonical eukaryotic 1 DNA replication and segregation systems.</title>
        <authorList>
            <person name="Salas-Leiva D.E."/>
            <person name="Tromer E.C."/>
            <person name="Curtis B.A."/>
            <person name="Jerlstrom-Hultqvist J."/>
            <person name="Kolisko M."/>
            <person name="Yi Z."/>
            <person name="Salas-Leiva J.S."/>
            <person name="Gallot-Lavallee L."/>
            <person name="Kops G.J.P.L."/>
            <person name="Archibald J.M."/>
            <person name="Simpson A.G.B."/>
            <person name="Roger A.J."/>
        </authorList>
    </citation>
    <scope>NUCLEOTIDE SEQUENCE</scope>
    <source>
        <strain evidence="3">BICM</strain>
    </source>
</reference>
<feature type="compositionally biased region" description="Polar residues" evidence="1">
    <location>
        <begin position="1265"/>
        <end position="1279"/>
    </location>
</feature>
<dbReference type="Proteomes" id="UP000717585">
    <property type="component" value="Unassembled WGS sequence"/>
</dbReference>
<feature type="region of interest" description="Disordered" evidence="1">
    <location>
        <begin position="1205"/>
        <end position="1296"/>
    </location>
</feature>
<name>A0A8J6E7C6_9EUKA</name>
<keyword evidence="4" id="KW-1185">Reference proteome</keyword>
<dbReference type="Pfam" id="PF26278">
    <property type="entry name" value="PH_36"/>
    <property type="match status" value="1"/>
</dbReference>
<feature type="region of interest" description="Disordered" evidence="1">
    <location>
        <begin position="1"/>
        <end position="23"/>
    </location>
</feature>
<comment type="caution">
    <text evidence="3">The sequence shown here is derived from an EMBL/GenBank/DDBJ whole genome shotgun (WGS) entry which is preliminary data.</text>
</comment>
<protein>
    <recommendedName>
        <fullName evidence="2">PH domain-containing protein</fullName>
    </recommendedName>
</protein>
<evidence type="ECO:0000313" key="3">
    <source>
        <dbReference type="EMBL" id="KAG9390565.1"/>
    </source>
</evidence>
<dbReference type="EMBL" id="JAHDYR010000064">
    <property type="protein sequence ID" value="KAG9390565.1"/>
    <property type="molecule type" value="Genomic_DNA"/>
</dbReference>
<feature type="domain" description="PH" evidence="2">
    <location>
        <begin position="139"/>
        <end position="240"/>
    </location>
</feature>
<organism evidence="3 4">
    <name type="scientific">Carpediemonas membranifera</name>
    <dbReference type="NCBI Taxonomy" id="201153"/>
    <lineage>
        <taxon>Eukaryota</taxon>
        <taxon>Metamonada</taxon>
        <taxon>Carpediemonas-like organisms</taxon>
        <taxon>Carpediemonas</taxon>
    </lineage>
</organism>
<evidence type="ECO:0000256" key="1">
    <source>
        <dbReference type="SAM" id="MobiDB-lite"/>
    </source>
</evidence>
<feature type="region of interest" description="Disordered" evidence="1">
    <location>
        <begin position="549"/>
        <end position="570"/>
    </location>
</feature>
<evidence type="ECO:0000259" key="2">
    <source>
        <dbReference type="Pfam" id="PF26278"/>
    </source>
</evidence>
<sequence length="1316" mass="143051">MSTRGSRAAQRHQSLLRHSVRSSNATFTSRSTLVSAMEEEEDKSLVKFANFSLIDAPVDLSPDIQAHALVRTNLANEIEDKLFSVPGLGEMHVLAAEMATIESIGNAPRLDTDPDEKASDAWFVSPSETAFALDTPYALTVARDWSGAYALFFIDPKAKASAAIHAAVPLLTRFSVVSDEDLETKEMHRLELSIDDARFTVTMKAPARAVMCKALAVALHYMYSEGTVSAKLLTRMTSVDFAQSRLDDNYELTVAQPAPLPPSALEDEVSRIKNLPVDQVLRRKALLRVRRIVRNNEARNLLTTSLAAELEAIAGVHDIGGHVAVASNIVTAVEQLIILPWKHGDAFRGTIASALSRDDPDAPGILERLQTKAASLQPNARSGAEALMAKLAQLKAELRALDSLCSLYPSGPSGRPSLAPMSFPPEFHVDELVAAQKGTVRTPWEPGLYVAALVLDEADETVLIDSERNLPAVRVTGAEGPMAMGDLTPEDQAWLRASAGRDASIAAMADRTGDDGDMRGKLLASLTQLTKDLGKDLGMAYDRVVTMCNPHGRGRGQQAEDASTQPEHSSPDATVRVIIFTVVENSGVKPEDKKTKRRLAKDGLGYKVSRGTWAGCTETELALYHTYMGVSKNANLDALPAGFDGIRFIRAAEDYWRLRQPGVDLPPGVHVARVNLLSDLDGDYVLVDTTSRQLPMYPLAGCIGPEFTPMAADMWGWVQAISIHRQREGPDTALPVDATMEPVRMRAVEKLREAFMVAVQDMIADWGDEGALYDANPVTVDEGQQVQVIPFVHVWTTNTLPAAVRANHVWRPLAAVELDYATRHQTLRLSQYRADIARAEDALRQATVLARNTGDGSAVRLAREALAARQMVWTPMQWLGQLHAWAALGMPSVLDAVRRSVVDVNEPAPVVLAEANERHLAAVGGVSNAFLFDVITCRVASDDGQMALKLFFAETVAPLMALYQTYPGSKPTDRSLSVPARGAPNSAEAWQLVESVVRSLLGVGEESEPLPSVRPAEQVAMEEPPVEALDVEFTLKELLAKDAFVVTTYDDMRCVVEEAVETALVQTVDTRIFLEVEATLEDVIDVVSATADLVEDAVWLAVDQQTRASIEQEKAMLDNRMSMLFTQALPDLTDLPDDGDESLPPAPSALQYADLLTPFTPTVRRLADRLAQLVSISDSVLDVVDTGIELGKVTEMVTDMGRMATEKHKTAVRKAERARRAQAYQEGVSSGTIAPATPNARTPKQEKPARPATTSVSIADLLPSQPLSRPTSATPSRTKPSGPPTRRRTKLQGSAQTEQFIKGLKTLNSVYHTSVK</sequence>
<dbReference type="InterPro" id="IPR059094">
    <property type="entry name" value="PH_36_euk"/>
</dbReference>
<gene>
    <name evidence="3" type="ORF">J8273_7916</name>
</gene>
<feature type="compositionally biased region" description="Basic and acidic residues" evidence="1">
    <location>
        <begin position="1205"/>
        <end position="1219"/>
    </location>
</feature>
<dbReference type="OrthoDB" id="10257471at2759"/>
<feature type="compositionally biased region" description="Polar residues" evidence="1">
    <location>
        <begin position="560"/>
        <end position="570"/>
    </location>
</feature>
<accession>A0A8J6E7C6</accession>